<evidence type="ECO:0000256" key="9">
    <source>
        <dbReference type="ARBA" id="ARBA00023136"/>
    </source>
</evidence>
<name>A0A5S3PD50_9RHOB</name>
<evidence type="ECO:0000256" key="1">
    <source>
        <dbReference type="ARBA" id="ARBA00004377"/>
    </source>
</evidence>
<keyword evidence="4" id="KW-1003">Cell membrane</keyword>
<proteinExistence type="inferred from homology"/>
<keyword evidence="6 11" id="KW-0812">Transmembrane</keyword>
<evidence type="ECO:0000256" key="3">
    <source>
        <dbReference type="ARBA" id="ARBA00022448"/>
    </source>
</evidence>
<dbReference type="Pfam" id="PF04612">
    <property type="entry name" value="T2SSM"/>
    <property type="match status" value="1"/>
</dbReference>
<dbReference type="InterPro" id="IPR023229">
    <property type="entry name" value="T2SS_M_periplasmic_sf"/>
</dbReference>
<dbReference type="AlphaFoldDB" id="A0A5S3PD50"/>
<feature type="compositionally biased region" description="Low complexity" evidence="10">
    <location>
        <begin position="7"/>
        <end position="20"/>
    </location>
</feature>
<feature type="region of interest" description="Disordered" evidence="10">
    <location>
        <begin position="1"/>
        <end position="48"/>
    </location>
</feature>
<dbReference type="GO" id="GO:0015628">
    <property type="term" value="P:protein secretion by the type II secretion system"/>
    <property type="evidence" value="ECO:0007669"/>
    <property type="project" value="InterPro"/>
</dbReference>
<keyword evidence="13" id="KW-1185">Reference proteome</keyword>
<evidence type="ECO:0000256" key="8">
    <source>
        <dbReference type="ARBA" id="ARBA00022989"/>
    </source>
</evidence>
<dbReference type="Gene3D" id="3.30.1360.100">
    <property type="entry name" value="General secretion pathway protein M, EpsM"/>
    <property type="match status" value="1"/>
</dbReference>
<dbReference type="SUPFAM" id="SSF103054">
    <property type="entry name" value="General secretion pathway protein M, EpsM"/>
    <property type="match status" value="1"/>
</dbReference>
<evidence type="ECO:0000256" key="4">
    <source>
        <dbReference type="ARBA" id="ARBA00022475"/>
    </source>
</evidence>
<comment type="caution">
    <text evidence="12">The sequence shown here is derived from an EMBL/GenBank/DDBJ whole genome shotgun (WGS) entry which is preliminary data.</text>
</comment>
<gene>
    <name evidence="12" type="ORF">FDT80_13690</name>
</gene>
<dbReference type="Proteomes" id="UP000309550">
    <property type="component" value="Unassembled WGS sequence"/>
</dbReference>
<dbReference type="EMBL" id="VANS01000003">
    <property type="protein sequence ID" value="TMM51794.1"/>
    <property type="molecule type" value="Genomic_DNA"/>
</dbReference>
<keyword evidence="7" id="KW-0653">Protein transport</keyword>
<sequence length="209" mass="23084">MVGGGRAAADAGRSIGAARPATDRTVTRRRRARGDKRRCHRQRWRRPRRIDPERRPAVIRFSSLSRRERLLVGVALPVLAGAALFHFAWLPVQSGRAALRADIVETKTIRALLDATPQGAPTVQAARRDLPPVTTRVTRSAEAANLSLSRLEPEGDLLRVSVDTAPFVAVVDWLMTLERDQGLRIAAVEMDRRPEPGTVSLRLTLEPDA</sequence>
<feature type="compositionally biased region" description="Basic residues" evidence="10">
    <location>
        <begin position="27"/>
        <end position="48"/>
    </location>
</feature>
<feature type="transmembrane region" description="Helical" evidence="11">
    <location>
        <begin position="70"/>
        <end position="90"/>
    </location>
</feature>
<reference evidence="12 13" key="1">
    <citation type="submission" date="2019-05" db="EMBL/GenBank/DDBJ databases">
        <title>Sulfitobacter sabulilitoris sp. nov., isolated from a marine sand.</title>
        <authorList>
            <person name="Yoon J.-H."/>
        </authorList>
    </citation>
    <scope>NUCLEOTIDE SEQUENCE [LARGE SCALE GENOMIC DNA]</scope>
    <source>
        <strain evidence="12 13">HSMS-29</strain>
    </source>
</reference>
<keyword evidence="8 11" id="KW-1133">Transmembrane helix</keyword>
<comment type="similarity">
    <text evidence="2">Belongs to the GSP M family.</text>
</comment>
<keyword evidence="3" id="KW-0813">Transport</keyword>
<evidence type="ECO:0000256" key="5">
    <source>
        <dbReference type="ARBA" id="ARBA00022519"/>
    </source>
</evidence>
<keyword evidence="5" id="KW-0997">Cell inner membrane</keyword>
<evidence type="ECO:0000313" key="13">
    <source>
        <dbReference type="Proteomes" id="UP000309550"/>
    </source>
</evidence>
<comment type="subcellular location">
    <subcellularLocation>
        <location evidence="1">Cell inner membrane</location>
        <topology evidence="1">Single-pass membrane protein</topology>
    </subcellularLocation>
</comment>
<evidence type="ECO:0000256" key="11">
    <source>
        <dbReference type="SAM" id="Phobius"/>
    </source>
</evidence>
<evidence type="ECO:0000256" key="6">
    <source>
        <dbReference type="ARBA" id="ARBA00022692"/>
    </source>
</evidence>
<evidence type="ECO:0000256" key="10">
    <source>
        <dbReference type="SAM" id="MobiDB-lite"/>
    </source>
</evidence>
<accession>A0A5S3PD50</accession>
<evidence type="ECO:0000313" key="12">
    <source>
        <dbReference type="EMBL" id="TMM51794.1"/>
    </source>
</evidence>
<dbReference type="GO" id="GO:0005886">
    <property type="term" value="C:plasma membrane"/>
    <property type="evidence" value="ECO:0007669"/>
    <property type="project" value="UniProtKB-SubCell"/>
</dbReference>
<organism evidence="12 13">
    <name type="scientific">Sulfitobacter sabulilitoris</name>
    <dbReference type="NCBI Taxonomy" id="2562655"/>
    <lineage>
        <taxon>Bacteria</taxon>
        <taxon>Pseudomonadati</taxon>
        <taxon>Pseudomonadota</taxon>
        <taxon>Alphaproteobacteria</taxon>
        <taxon>Rhodobacterales</taxon>
        <taxon>Roseobacteraceae</taxon>
        <taxon>Sulfitobacter</taxon>
    </lineage>
</organism>
<dbReference type="GO" id="GO:0015627">
    <property type="term" value="C:type II protein secretion system complex"/>
    <property type="evidence" value="ECO:0007669"/>
    <property type="project" value="InterPro"/>
</dbReference>
<protein>
    <submittedName>
        <fullName evidence="12">Type II secretion system protein M</fullName>
    </submittedName>
</protein>
<dbReference type="InterPro" id="IPR007690">
    <property type="entry name" value="T2SS_GspM"/>
</dbReference>
<keyword evidence="9 11" id="KW-0472">Membrane</keyword>
<dbReference type="OrthoDB" id="7778866at2"/>
<evidence type="ECO:0000256" key="2">
    <source>
        <dbReference type="ARBA" id="ARBA00010637"/>
    </source>
</evidence>
<evidence type="ECO:0000256" key="7">
    <source>
        <dbReference type="ARBA" id="ARBA00022927"/>
    </source>
</evidence>